<gene>
    <name evidence="2" type="ORF">A0O34_02605</name>
</gene>
<dbReference type="STRING" id="1685010.A0O34_02605"/>
<keyword evidence="3" id="KW-1185">Reference proteome</keyword>
<dbReference type="RefSeq" id="WP_066750901.1">
    <property type="nucleotide sequence ID" value="NZ_CP015199.1"/>
</dbReference>
<reference evidence="2 3" key="1">
    <citation type="submission" date="2016-04" db="EMBL/GenBank/DDBJ databases">
        <title>Complete Genome Sequence of Chryseobacterium sp. IHBB 10212.</title>
        <authorList>
            <person name="Pal M."/>
            <person name="Swarnkar M.K."/>
            <person name="Kaushal K."/>
            <person name="Chhibber S."/>
            <person name="Singh A.K."/>
            <person name="Gulati A."/>
        </authorList>
    </citation>
    <scope>NUCLEOTIDE SEQUENCE [LARGE SCALE GENOMIC DNA]</scope>
    <source>
        <strain evidence="2 3">IHBB 10212</strain>
    </source>
</reference>
<keyword evidence="1" id="KW-0732">Signal</keyword>
<feature type="chain" id="PRO_5008003708" description="Outer membrane protein beta-barrel domain-containing protein" evidence="1">
    <location>
        <begin position="19"/>
        <end position="129"/>
    </location>
</feature>
<dbReference type="Proteomes" id="UP000077824">
    <property type="component" value="Chromosome"/>
</dbReference>
<accession>A0A172XRL3</accession>
<evidence type="ECO:0000313" key="2">
    <source>
        <dbReference type="EMBL" id="ANF49510.1"/>
    </source>
</evidence>
<feature type="signal peptide" evidence="1">
    <location>
        <begin position="1"/>
        <end position="18"/>
    </location>
</feature>
<evidence type="ECO:0000256" key="1">
    <source>
        <dbReference type="SAM" id="SignalP"/>
    </source>
</evidence>
<dbReference type="AlphaFoldDB" id="A0A172XRL3"/>
<evidence type="ECO:0000313" key="3">
    <source>
        <dbReference type="Proteomes" id="UP000077824"/>
    </source>
</evidence>
<dbReference type="EMBL" id="CP015199">
    <property type="protein sequence ID" value="ANF49510.1"/>
    <property type="molecule type" value="Genomic_DNA"/>
</dbReference>
<dbReference type="OrthoDB" id="1267278at2"/>
<protein>
    <recommendedName>
        <fullName evidence="4">Outer membrane protein beta-barrel domain-containing protein</fullName>
    </recommendedName>
</protein>
<proteinExistence type="predicted"/>
<organism evidence="2 3">
    <name type="scientific">Chryseobacterium glaciei</name>
    <dbReference type="NCBI Taxonomy" id="1685010"/>
    <lineage>
        <taxon>Bacteria</taxon>
        <taxon>Pseudomonadati</taxon>
        <taxon>Bacteroidota</taxon>
        <taxon>Flavobacteriia</taxon>
        <taxon>Flavobacteriales</taxon>
        <taxon>Weeksellaceae</taxon>
        <taxon>Chryseobacterium group</taxon>
        <taxon>Chryseobacterium</taxon>
    </lineage>
</organism>
<evidence type="ECO:0008006" key="4">
    <source>
        <dbReference type="Google" id="ProtNLM"/>
    </source>
</evidence>
<name>A0A172XRL3_9FLAO</name>
<sequence>MKKLLYACGILMSGLCFSQESVPKIKATFFDGVAVAGYVDHGAFINFTGPNISLTHKDVKFILGMLPSLRIKNDKSPGTKNSAITPNLGAGLTVIYRKFALQLPVYYNSKTATENGSWKMGIGLGYSFK</sequence>
<dbReference type="KEGG" id="chh:A0O34_02605"/>